<feature type="region of interest" description="Disordered" evidence="2">
    <location>
        <begin position="1027"/>
        <end position="1046"/>
    </location>
</feature>
<sequence length="1485" mass="169562">MMNPLEINEYEQRELKNFVLLESSKDCPQPRTSKRFLQKSPTTNLRNSVSDKSTPRIRSASTGRDKRSEFQARYWAFLFGNLQRAIDEIYKTVEHYEHLASCQEAILVLENYIREFKALAGFFQMSWDYEKTPLPQRPHSLAWEVRKTSAMPRVRNKNIISPSMSGKSSPSSFSGTHSPCPTIEENKQVVKSTKVKSPENRIVKEASKPETVTSSENPAQAEKERKFEQLLRNSQPAENEQETLQKPKSLSMENLNKIESSSEHLQYFYQSLIEVANGSTQTEGIHDDDLTLLEYLNKYKETKKNDEIETEVKNASKESVKEKEGTSPEPTQCSTVTLTPTLSEVLIKPSATQNTQQSTTCQVSLPIRPPMRADYSLRNQTITSKSSKALPDTRKTTTVSTHRVNRQQTRMPSGTSTIPPSRPSTVLNRNRNSHQKCPQNTNFTMRSKTMIEIPKSQKEVAFRHSDLRKKRVPADDDTGSSSSTLKASTDKLSTKPNDLKKSDNKSGVQGSSDGWTTVKSKRRSSWSSQRFDQPSAFASLPTLALLNENGEESDKETSTTTLTVKGQVSSSGKSTKSQDNKTSTAKSQVEQQKKNSLNVKSGSKYLRSEKFAPMKKKTDVEEEKKVDMNVQTSTLLISRTIDNLYSELGGGNTSKFTTSNLSSCDEFDDDVESDDDHQKKLVEEQESLERQIRELENAEIEVDTETDETDCEAILCELEDNESSENNDLEGWKSQASFVDEEEISLEMRYAPMLAELTQLERAETLATLQELVARDPGRAQKLHQKLSSPSRRRSFHETLRKYQAKQTRAQEKRSELQHQKAQKIQHLIQRVEQVKAAKFQLTENRRLKIEEKLQRATENREMYLKNKIKKAHDEEEKLKEIAFIKNIEMQNKRLDLIESCKEQEGRLQDLEQERQKRQTEKLAKEQEVSRRRQEIEMERRKKLEKMDETRREREQRVGKIQEEKEKARQELAKEKQRDRDKRLQAIQQQQLQDTEELQRKIAQKQQEYQKRHEENIEHIRQRAFELAQQRNPDDVKSQNEDDEDSLEIAKRTRESIKMSKKKMRRIKEKSKVLSQEYLEKLPELSSNIRKQSTVPKLLNAIKKGNASSGVQMGAERPIGQIIRIIEKSNVVDFHALWLLDGLGTLANVIESGLQPNSDVTRVAVTKAVQLYRNACSSCKQIAQHSILGGSFIVLLDALLTTIENPASEVRNPSCPVETSTEIFLALTVVLSNLKPSENPAIGPRLPDVVSYLTSSGIIEQITRKCLMVREPIENQQSLLLPLLAMIGFLTKIIEISTRDNLMPIVKSTEIFGTITLLYKTMSLGETIPPRTVSLAGSTYNLIKAVALLDTNGFQEILNQERLTFKFLDVVTILLNYCGPKLAESDNIEMKAVIRDLIVIIGYFCANNRRNQNLLTSEQSYIILKSITKLPIDLAPFYYPTLLTIIWENPEAEAVLGKDFDIQMLKEYEGSALAKKNQLLNMLEI</sequence>
<feature type="compositionally biased region" description="Polar residues" evidence="2">
    <location>
        <begin position="396"/>
        <end position="441"/>
    </location>
</feature>
<feature type="compositionally biased region" description="Basic and acidic residues" evidence="2">
    <location>
        <begin position="488"/>
        <end position="504"/>
    </location>
</feature>
<dbReference type="PANTHER" id="PTHR31434:SF2">
    <property type="entry name" value="S PHASE CYCLIN A-ASSOCIATED PROTEIN IN THE ENDOPLASMIC RETICULUM"/>
    <property type="match status" value="1"/>
</dbReference>
<keyword evidence="1" id="KW-0175">Coiled coil</keyword>
<gene>
    <name evidence="4" type="ORF">CLUMA_CG014070</name>
</gene>
<accession>A0A1J1IKR4</accession>
<evidence type="ECO:0000313" key="4">
    <source>
        <dbReference type="EMBL" id="CRL00819.1"/>
    </source>
</evidence>
<dbReference type="Proteomes" id="UP000183832">
    <property type="component" value="Unassembled WGS sequence"/>
</dbReference>
<reference evidence="4 5" key="1">
    <citation type="submission" date="2015-04" db="EMBL/GenBank/DDBJ databases">
        <authorList>
            <person name="Syromyatnikov M.Y."/>
            <person name="Popov V.N."/>
        </authorList>
    </citation>
    <scope>NUCLEOTIDE SEQUENCE [LARGE SCALE GENOMIC DNA]</scope>
</reference>
<dbReference type="OrthoDB" id="71500at2759"/>
<dbReference type="EMBL" id="CVRI01000054">
    <property type="protein sequence ID" value="CRL00819.1"/>
    <property type="molecule type" value="Genomic_DNA"/>
</dbReference>
<feature type="region of interest" description="Disordered" evidence="2">
    <location>
        <begin position="159"/>
        <end position="225"/>
    </location>
</feature>
<evidence type="ECO:0000256" key="1">
    <source>
        <dbReference type="SAM" id="Coils"/>
    </source>
</evidence>
<feature type="compositionally biased region" description="Polar residues" evidence="2">
    <location>
        <begin position="558"/>
        <end position="601"/>
    </location>
</feature>
<organism evidence="4 5">
    <name type="scientific">Clunio marinus</name>
    <dbReference type="NCBI Taxonomy" id="568069"/>
    <lineage>
        <taxon>Eukaryota</taxon>
        <taxon>Metazoa</taxon>
        <taxon>Ecdysozoa</taxon>
        <taxon>Arthropoda</taxon>
        <taxon>Hexapoda</taxon>
        <taxon>Insecta</taxon>
        <taxon>Pterygota</taxon>
        <taxon>Neoptera</taxon>
        <taxon>Endopterygota</taxon>
        <taxon>Diptera</taxon>
        <taxon>Nematocera</taxon>
        <taxon>Chironomoidea</taxon>
        <taxon>Chironomidae</taxon>
        <taxon>Clunio</taxon>
    </lineage>
</organism>
<feature type="compositionally biased region" description="Basic and acidic residues" evidence="2">
    <location>
        <begin position="909"/>
        <end position="984"/>
    </location>
</feature>
<evidence type="ECO:0000313" key="5">
    <source>
        <dbReference type="Proteomes" id="UP000183832"/>
    </source>
</evidence>
<feature type="region of interest" description="Disordered" evidence="2">
    <location>
        <begin position="307"/>
        <end position="337"/>
    </location>
</feature>
<feature type="region of interest" description="Disordered" evidence="2">
    <location>
        <begin position="382"/>
        <end position="441"/>
    </location>
</feature>
<keyword evidence="5" id="KW-1185">Reference proteome</keyword>
<dbReference type="InterPro" id="IPR032446">
    <property type="entry name" value="SCAPER_N"/>
</dbReference>
<feature type="compositionally biased region" description="Basic and acidic residues" evidence="2">
    <location>
        <begin position="196"/>
        <end position="208"/>
    </location>
</feature>
<feature type="region of interest" description="Disordered" evidence="2">
    <location>
        <begin position="909"/>
        <end position="1013"/>
    </location>
</feature>
<feature type="compositionally biased region" description="Basic and acidic residues" evidence="2">
    <location>
        <begin position="606"/>
        <end position="623"/>
    </location>
</feature>
<feature type="region of interest" description="Disordered" evidence="2">
    <location>
        <begin position="549"/>
        <end position="623"/>
    </location>
</feature>
<feature type="compositionally biased region" description="Low complexity" evidence="2">
    <location>
        <begin position="161"/>
        <end position="179"/>
    </location>
</feature>
<feature type="region of interest" description="Disordered" evidence="2">
    <location>
        <begin position="26"/>
        <end position="64"/>
    </location>
</feature>
<feature type="compositionally biased region" description="Basic and acidic residues" evidence="2">
    <location>
        <begin position="455"/>
        <end position="465"/>
    </location>
</feature>
<protein>
    <submittedName>
        <fullName evidence="4">CLUMA_CG014070, isoform A</fullName>
    </submittedName>
</protein>
<evidence type="ECO:0000259" key="3">
    <source>
        <dbReference type="Pfam" id="PF16501"/>
    </source>
</evidence>
<feature type="region of interest" description="Disordered" evidence="2">
    <location>
        <begin position="455"/>
        <end position="533"/>
    </location>
</feature>
<dbReference type="STRING" id="568069.A0A1J1IKR4"/>
<feature type="compositionally biased region" description="Polar residues" evidence="2">
    <location>
        <begin position="39"/>
        <end position="52"/>
    </location>
</feature>
<feature type="coiled-coil region" evidence="1">
    <location>
        <begin position="678"/>
        <end position="708"/>
    </location>
</feature>
<feature type="coiled-coil region" evidence="1">
    <location>
        <begin position="800"/>
        <end position="867"/>
    </location>
</feature>
<dbReference type="Pfam" id="PF16501">
    <property type="entry name" value="SCAPER_N"/>
    <property type="match status" value="1"/>
</dbReference>
<evidence type="ECO:0000256" key="2">
    <source>
        <dbReference type="SAM" id="MobiDB-lite"/>
    </source>
</evidence>
<feature type="domain" description="S phase cyclin A-associated protein in the endoplasmic reticulum N-terminal" evidence="3">
    <location>
        <begin position="61"/>
        <end position="155"/>
    </location>
</feature>
<dbReference type="PANTHER" id="PTHR31434">
    <property type="entry name" value="S PHASE CYCLIN A-ASSOCIATED PROTEIN IN THE ENDOPLASMIC RETICULUM"/>
    <property type="match status" value="1"/>
</dbReference>
<feature type="compositionally biased region" description="Polar residues" evidence="2">
    <location>
        <begin position="505"/>
        <end position="518"/>
    </location>
</feature>
<feature type="compositionally biased region" description="Polar residues" evidence="2">
    <location>
        <begin position="328"/>
        <end position="337"/>
    </location>
</feature>
<name>A0A1J1IKR4_9DIPT</name>
<feature type="compositionally biased region" description="Basic and acidic residues" evidence="2">
    <location>
        <begin position="307"/>
        <end position="326"/>
    </location>
</feature>
<proteinExistence type="predicted"/>
<feature type="region of interest" description="Disordered" evidence="2">
    <location>
        <begin position="231"/>
        <end position="250"/>
    </location>
</feature>